<evidence type="ECO:0000313" key="1">
    <source>
        <dbReference type="EMBL" id="KAF9063260.1"/>
    </source>
</evidence>
<reference evidence="1" key="1">
    <citation type="submission" date="2020-11" db="EMBL/GenBank/DDBJ databases">
        <authorList>
            <consortium name="DOE Joint Genome Institute"/>
            <person name="Ahrendt S."/>
            <person name="Riley R."/>
            <person name="Andreopoulos W."/>
            <person name="Labutti K."/>
            <person name="Pangilinan J."/>
            <person name="Ruiz-Duenas F.J."/>
            <person name="Barrasa J.M."/>
            <person name="Sanchez-Garcia M."/>
            <person name="Camarero S."/>
            <person name="Miyauchi S."/>
            <person name="Serrano A."/>
            <person name="Linde D."/>
            <person name="Babiker R."/>
            <person name="Drula E."/>
            <person name="Ayuso-Fernandez I."/>
            <person name="Pacheco R."/>
            <person name="Padilla G."/>
            <person name="Ferreira P."/>
            <person name="Barriuso J."/>
            <person name="Kellner H."/>
            <person name="Castanera R."/>
            <person name="Alfaro M."/>
            <person name="Ramirez L."/>
            <person name="Pisabarro A.G."/>
            <person name="Kuo A."/>
            <person name="Tritt A."/>
            <person name="Lipzen A."/>
            <person name="He G."/>
            <person name="Yan M."/>
            <person name="Ng V."/>
            <person name="Cullen D."/>
            <person name="Martin F."/>
            <person name="Rosso M.-N."/>
            <person name="Henrissat B."/>
            <person name="Hibbett D."/>
            <person name="Martinez A.T."/>
            <person name="Grigoriev I.V."/>
        </authorList>
    </citation>
    <scope>NUCLEOTIDE SEQUENCE</scope>
    <source>
        <strain evidence="1">AH 40177</strain>
    </source>
</reference>
<dbReference type="EMBL" id="JADNRY010000150">
    <property type="protein sequence ID" value="KAF9063260.1"/>
    <property type="molecule type" value="Genomic_DNA"/>
</dbReference>
<protein>
    <submittedName>
        <fullName evidence="1">Uncharacterized protein</fullName>
    </submittedName>
</protein>
<dbReference type="Proteomes" id="UP000772434">
    <property type="component" value="Unassembled WGS sequence"/>
</dbReference>
<organism evidence="1 2">
    <name type="scientific">Rhodocollybia butyracea</name>
    <dbReference type="NCBI Taxonomy" id="206335"/>
    <lineage>
        <taxon>Eukaryota</taxon>
        <taxon>Fungi</taxon>
        <taxon>Dikarya</taxon>
        <taxon>Basidiomycota</taxon>
        <taxon>Agaricomycotina</taxon>
        <taxon>Agaricomycetes</taxon>
        <taxon>Agaricomycetidae</taxon>
        <taxon>Agaricales</taxon>
        <taxon>Marasmiineae</taxon>
        <taxon>Omphalotaceae</taxon>
        <taxon>Rhodocollybia</taxon>
    </lineage>
</organism>
<accession>A0A9P5PJQ7</accession>
<comment type="caution">
    <text evidence="1">The sequence shown here is derived from an EMBL/GenBank/DDBJ whole genome shotgun (WGS) entry which is preliminary data.</text>
</comment>
<evidence type="ECO:0000313" key="2">
    <source>
        <dbReference type="Proteomes" id="UP000772434"/>
    </source>
</evidence>
<gene>
    <name evidence="1" type="ORF">BDP27DRAFT_249070</name>
</gene>
<name>A0A9P5PJQ7_9AGAR</name>
<proteinExistence type="predicted"/>
<keyword evidence="2" id="KW-1185">Reference proteome</keyword>
<dbReference type="AlphaFoldDB" id="A0A9P5PJQ7"/>
<sequence length="168" mass="19635">MISSFPTKDITHTLSNDRRTSSSQALWASKPLCVTINWRCRILRGMMIQVVRRLIFSGHGETVADLDFVGMVTPQLLQRLIDYRYHFAGKRLNTESQCNAIARVQFRFRYSRRREYRSHRASSHRRHYYAPLIPQSQTTSLRLGPALSQYNSTSHFCWFWFTATSKGA</sequence>